<dbReference type="GO" id="GO:0051260">
    <property type="term" value="P:protein homooligomerization"/>
    <property type="evidence" value="ECO:0007669"/>
    <property type="project" value="UniProtKB-ARBA"/>
</dbReference>
<dbReference type="InterPro" id="IPR004316">
    <property type="entry name" value="SWEET_rpt"/>
</dbReference>
<evidence type="ECO:0000256" key="5">
    <source>
        <dbReference type="ARBA" id="ARBA00022692"/>
    </source>
</evidence>
<dbReference type="EMBL" id="CACTIH010001817">
    <property type="protein sequence ID" value="CAA2964016.1"/>
    <property type="molecule type" value="Genomic_DNA"/>
</dbReference>
<keyword evidence="11" id="KW-1185">Reference proteome</keyword>
<feature type="transmembrane region" description="Helical" evidence="9">
    <location>
        <begin position="188"/>
        <end position="210"/>
    </location>
</feature>
<dbReference type="PANTHER" id="PTHR10791:SF120">
    <property type="entry name" value="BIDIRECTIONAL SUGAR TRANSPORTER SWEET17"/>
    <property type="match status" value="1"/>
</dbReference>
<evidence type="ECO:0000256" key="3">
    <source>
        <dbReference type="ARBA" id="ARBA00022448"/>
    </source>
</evidence>
<dbReference type="GO" id="GO:0012505">
    <property type="term" value="C:endomembrane system"/>
    <property type="evidence" value="ECO:0007669"/>
    <property type="project" value="UniProtKB-SubCell"/>
</dbReference>
<comment type="caution">
    <text evidence="10">The sequence shown here is derived from an EMBL/GenBank/DDBJ whole genome shotgun (WGS) entry which is preliminary data.</text>
</comment>
<keyword evidence="4 9" id="KW-0762">Sugar transport</keyword>
<gene>
    <name evidence="10" type="ORF">OLEA9_A001351</name>
</gene>
<feature type="transmembrane region" description="Helical" evidence="9">
    <location>
        <begin position="71"/>
        <end position="88"/>
    </location>
</feature>
<evidence type="ECO:0000313" key="11">
    <source>
        <dbReference type="Proteomes" id="UP000594638"/>
    </source>
</evidence>
<comment type="subcellular location">
    <subcellularLocation>
        <location evidence="9">Cell membrane</location>
        <topology evidence="9">Multi-pass membrane protein</topology>
    </subcellularLocation>
    <subcellularLocation>
        <location evidence="1">Endomembrane system</location>
        <topology evidence="1">Multi-pass membrane protein</topology>
    </subcellularLocation>
</comment>
<evidence type="ECO:0000256" key="7">
    <source>
        <dbReference type="ARBA" id="ARBA00022989"/>
    </source>
</evidence>
<dbReference type="PANTHER" id="PTHR10791">
    <property type="entry name" value="RAG1-ACTIVATING PROTEIN 1"/>
    <property type="match status" value="1"/>
</dbReference>
<accession>A0A8S0Q8V1</accession>
<evidence type="ECO:0000256" key="4">
    <source>
        <dbReference type="ARBA" id="ARBA00022597"/>
    </source>
</evidence>
<name>A0A8S0Q8V1_OLEEU</name>
<evidence type="ECO:0000256" key="9">
    <source>
        <dbReference type="RuleBase" id="RU910715"/>
    </source>
</evidence>
<comment type="function">
    <text evidence="9">Mediates both low-affinity uptake and efflux of sugar across the membrane.</text>
</comment>
<keyword evidence="6" id="KW-0677">Repeat</keyword>
<dbReference type="GO" id="GO:0005886">
    <property type="term" value="C:plasma membrane"/>
    <property type="evidence" value="ECO:0007669"/>
    <property type="project" value="UniProtKB-SubCell"/>
</dbReference>
<keyword evidence="7 9" id="KW-1133">Transmembrane helix</keyword>
<feature type="transmembrane region" description="Helical" evidence="9">
    <location>
        <begin position="216"/>
        <end position="237"/>
    </location>
</feature>
<dbReference type="Proteomes" id="UP000594638">
    <property type="component" value="Unassembled WGS sequence"/>
</dbReference>
<dbReference type="OrthoDB" id="409725at2759"/>
<organism evidence="10 11">
    <name type="scientific">Olea europaea subsp. europaea</name>
    <dbReference type="NCBI Taxonomy" id="158383"/>
    <lineage>
        <taxon>Eukaryota</taxon>
        <taxon>Viridiplantae</taxon>
        <taxon>Streptophyta</taxon>
        <taxon>Embryophyta</taxon>
        <taxon>Tracheophyta</taxon>
        <taxon>Spermatophyta</taxon>
        <taxon>Magnoliopsida</taxon>
        <taxon>eudicotyledons</taxon>
        <taxon>Gunneridae</taxon>
        <taxon>Pentapetalae</taxon>
        <taxon>asterids</taxon>
        <taxon>lamiids</taxon>
        <taxon>Lamiales</taxon>
        <taxon>Oleaceae</taxon>
        <taxon>Oleeae</taxon>
        <taxon>Olea</taxon>
    </lineage>
</organism>
<keyword evidence="5 9" id="KW-0812">Transmembrane</keyword>
<dbReference type="Gene3D" id="1.20.1280.290">
    <property type="match status" value="2"/>
</dbReference>
<sequence>MDLISFFFGVSGNQKLHSCSLCKYNLPKHDDNSSLLVTFSGNVTSLMIFLSPIGTFLKVVKNKSTEKYDSLPYVCALLSSCLWTYYGIKKPDGLLVATVNGFGILIETVYVALFLLFAPTKMKAKTMAMVAILDVGFPVAAILITRLTLQEEAQINTLGFLCAGLNIITYGSPLAAMGRVVTTKSAEYLPFSLSFSICINGAIWTIYAILVHDYFIGVSNGSGFVLGAAQLVLYYMYPSKHKVGALEEKGQHEPLILPSEQEVDCNNQV</sequence>
<feature type="transmembrane region" description="Helical" evidence="9">
    <location>
        <begin position="34"/>
        <end position="59"/>
    </location>
</feature>
<dbReference type="AlphaFoldDB" id="A0A8S0Q8V1"/>
<evidence type="ECO:0000256" key="2">
    <source>
        <dbReference type="ARBA" id="ARBA00007809"/>
    </source>
</evidence>
<feature type="transmembrane region" description="Helical" evidence="9">
    <location>
        <begin position="94"/>
        <end position="118"/>
    </location>
</feature>
<comment type="similarity">
    <text evidence="2 9">Belongs to the SWEET sugar transporter family.</text>
</comment>
<feature type="transmembrane region" description="Helical" evidence="9">
    <location>
        <begin position="155"/>
        <end position="176"/>
    </location>
</feature>
<evidence type="ECO:0000256" key="1">
    <source>
        <dbReference type="ARBA" id="ARBA00004127"/>
    </source>
</evidence>
<dbReference type="InterPro" id="IPR047664">
    <property type="entry name" value="SWEET"/>
</dbReference>
<feature type="transmembrane region" description="Helical" evidence="9">
    <location>
        <begin position="130"/>
        <end position="149"/>
    </location>
</feature>
<proteinExistence type="inferred from homology"/>
<dbReference type="GO" id="GO:0051119">
    <property type="term" value="F:sugar transmembrane transporter activity"/>
    <property type="evidence" value="ECO:0007669"/>
    <property type="project" value="InterPro"/>
</dbReference>
<dbReference type="FunFam" id="1.20.1280.290:FF:000001">
    <property type="entry name" value="Bidirectional sugar transporter SWEET"/>
    <property type="match status" value="1"/>
</dbReference>
<evidence type="ECO:0000256" key="6">
    <source>
        <dbReference type="ARBA" id="ARBA00022737"/>
    </source>
</evidence>
<protein>
    <recommendedName>
        <fullName evidence="9">Bidirectional sugar transporter SWEET</fullName>
    </recommendedName>
</protein>
<dbReference type="FunFam" id="1.20.1280.290:FF:000002">
    <property type="entry name" value="Bidirectional sugar transporter SWEET"/>
    <property type="match status" value="1"/>
</dbReference>
<keyword evidence="3 9" id="KW-0813">Transport</keyword>
<dbReference type="Pfam" id="PF03083">
    <property type="entry name" value="MtN3_slv"/>
    <property type="match status" value="2"/>
</dbReference>
<evidence type="ECO:0000313" key="10">
    <source>
        <dbReference type="EMBL" id="CAA2964016.1"/>
    </source>
</evidence>
<dbReference type="Gramene" id="OE9A001351T1">
    <property type="protein sequence ID" value="OE9A001351C1"/>
    <property type="gene ID" value="OE9A001351"/>
</dbReference>
<evidence type="ECO:0000256" key="8">
    <source>
        <dbReference type="ARBA" id="ARBA00023136"/>
    </source>
</evidence>
<reference evidence="10 11" key="1">
    <citation type="submission" date="2019-12" db="EMBL/GenBank/DDBJ databases">
        <authorList>
            <person name="Alioto T."/>
            <person name="Alioto T."/>
            <person name="Gomez Garrido J."/>
        </authorList>
    </citation>
    <scope>NUCLEOTIDE SEQUENCE [LARGE SCALE GENOMIC DNA]</scope>
</reference>
<keyword evidence="8 9" id="KW-0472">Membrane</keyword>